<proteinExistence type="predicted"/>
<name>A0A8D9PDX4_9CAUD</name>
<accession>A0A8D9PDX4</accession>
<reference evidence="1" key="1">
    <citation type="journal article" date="2021" name="Proc. Natl. Acad. Sci. U.S.A.">
        <title>A Catalog of Tens of Thousands of Viruses from Human Metagenomes Reveals Hidden Associations with Chronic Diseases.</title>
        <authorList>
            <person name="Tisza M.J."/>
            <person name="Buck C.B."/>
        </authorList>
    </citation>
    <scope>NUCLEOTIDE SEQUENCE</scope>
    <source>
        <strain evidence="1">CtoNj20</strain>
    </source>
</reference>
<evidence type="ECO:0000313" key="1">
    <source>
        <dbReference type="EMBL" id="DAD55410.1"/>
    </source>
</evidence>
<protein>
    <submittedName>
        <fullName evidence="1">Uncharacterized protein</fullName>
    </submittedName>
</protein>
<organism evidence="1">
    <name type="scientific">Siphoviridae sp. ctoNj20</name>
    <dbReference type="NCBI Taxonomy" id="2826085"/>
    <lineage>
        <taxon>Viruses</taxon>
        <taxon>Duplodnaviria</taxon>
        <taxon>Heunggongvirae</taxon>
        <taxon>Uroviricota</taxon>
        <taxon>Caudoviricetes</taxon>
    </lineage>
</organism>
<dbReference type="EMBL" id="BK014724">
    <property type="protein sequence ID" value="DAD55410.1"/>
    <property type="molecule type" value="Genomic_DNA"/>
</dbReference>
<sequence>MEFDKNSQVYPEVTIVNGRPVISDTGVTKRPPIRELCSLDEIVARFGRNHPAIKPRTERPKNK</sequence>